<comment type="similarity">
    <text evidence="1 6">Belongs to the class I-like SAM-binding methyltransferase superfamily. RsmB/NOP family.</text>
</comment>
<dbReference type="PhylomeDB" id="E9HKZ5"/>
<dbReference type="InterPro" id="IPR015947">
    <property type="entry name" value="PUA-like_sf"/>
</dbReference>
<dbReference type="GO" id="GO:0001510">
    <property type="term" value="P:RNA methylation"/>
    <property type="evidence" value="ECO:0000318"/>
    <property type="project" value="GO_Central"/>
</dbReference>
<dbReference type="SUPFAM" id="SSF53335">
    <property type="entry name" value="S-adenosyl-L-methionine-dependent methyltransferases"/>
    <property type="match status" value="1"/>
</dbReference>
<dbReference type="InterPro" id="IPR018314">
    <property type="entry name" value="RsmB/NOL1/NOP2-like_CS"/>
</dbReference>
<reference evidence="8 9" key="1">
    <citation type="journal article" date="2011" name="Science">
        <title>The ecoresponsive genome of Daphnia pulex.</title>
        <authorList>
            <person name="Colbourne J.K."/>
            <person name="Pfrender M.E."/>
            <person name="Gilbert D."/>
            <person name="Thomas W.K."/>
            <person name="Tucker A."/>
            <person name="Oakley T.H."/>
            <person name="Tokishita S."/>
            <person name="Aerts A."/>
            <person name="Arnold G.J."/>
            <person name="Basu M.K."/>
            <person name="Bauer D.J."/>
            <person name="Caceres C.E."/>
            <person name="Carmel L."/>
            <person name="Casola C."/>
            <person name="Choi J.H."/>
            <person name="Detter J.C."/>
            <person name="Dong Q."/>
            <person name="Dusheyko S."/>
            <person name="Eads B.D."/>
            <person name="Frohlich T."/>
            <person name="Geiler-Samerotte K.A."/>
            <person name="Gerlach D."/>
            <person name="Hatcher P."/>
            <person name="Jogdeo S."/>
            <person name="Krijgsveld J."/>
            <person name="Kriventseva E.V."/>
            <person name="Kultz D."/>
            <person name="Laforsch C."/>
            <person name="Lindquist E."/>
            <person name="Lopez J."/>
            <person name="Manak J.R."/>
            <person name="Muller J."/>
            <person name="Pangilinan J."/>
            <person name="Patwardhan R.P."/>
            <person name="Pitluck S."/>
            <person name="Pritham E.J."/>
            <person name="Rechtsteiner A."/>
            <person name="Rho M."/>
            <person name="Rogozin I.B."/>
            <person name="Sakarya O."/>
            <person name="Salamov A."/>
            <person name="Schaack S."/>
            <person name="Shapiro H."/>
            <person name="Shiga Y."/>
            <person name="Skalitzky C."/>
            <person name="Smith Z."/>
            <person name="Souvorov A."/>
            <person name="Sung W."/>
            <person name="Tang Z."/>
            <person name="Tsuchiya D."/>
            <person name="Tu H."/>
            <person name="Vos H."/>
            <person name="Wang M."/>
            <person name="Wolf Y.I."/>
            <person name="Yamagata H."/>
            <person name="Yamada T."/>
            <person name="Ye Y."/>
            <person name="Shaw J.R."/>
            <person name="Andrews J."/>
            <person name="Crease T.J."/>
            <person name="Tang H."/>
            <person name="Lucas S.M."/>
            <person name="Robertson H.M."/>
            <person name="Bork P."/>
            <person name="Koonin E.V."/>
            <person name="Zdobnov E.M."/>
            <person name="Grigoriev I.V."/>
            <person name="Lynch M."/>
            <person name="Boore J.L."/>
        </authorList>
    </citation>
    <scope>NUCLEOTIDE SEQUENCE [LARGE SCALE GENOMIC DNA]</scope>
</reference>
<feature type="binding site" evidence="6">
    <location>
        <position position="252"/>
    </location>
    <ligand>
        <name>S-adenosyl-L-methionine</name>
        <dbReference type="ChEBI" id="CHEBI:59789"/>
    </ligand>
</feature>
<accession>E9HKZ5</accession>
<feature type="binding site" evidence="6">
    <location>
        <position position="320"/>
    </location>
    <ligand>
        <name>S-adenosyl-L-methionine</name>
        <dbReference type="ChEBI" id="CHEBI:59789"/>
    </ligand>
</feature>
<dbReference type="GO" id="GO:0003723">
    <property type="term" value="F:RNA binding"/>
    <property type="evidence" value="ECO:0007669"/>
    <property type="project" value="UniProtKB-UniRule"/>
</dbReference>
<dbReference type="GO" id="GO:0008173">
    <property type="term" value="F:RNA methyltransferase activity"/>
    <property type="evidence" value="ECO:0007669"/>
    <property type="project" value="InterPro"/>
</dbReference>
<feature type="binding site" evidence="6">
    <location>
        <position position="279"/>
    </location>
    <ligand>
        <name>S-adenosyl-L-methionine</name>
        <dbReference type="ChEBI" id="CHEBI:59789"/>
    </ligand>
</feature>
<dbReference type="InterPro" id="IPR036974">
    <property type="entry name" value="PUA_sf"/>
</dbReference>
<dbReference type="Gene3D" id="2.30.130.10">
    <property type="entry name" value="PUA domain"/>
    <property type="match status" value="1"/>
</dbReference>
<feature type="binding site" evidence="6">
    <location>
        <begin position="228"/>
        <end position="234"/>
    </location>
    <ligand>
        <name>S-adenosyl-L-methionine</name>
        <dbReference type="ChEBI" id="CHEBI:59789"/>
    </ligand>
</feature>
<evidence type="ECO:0000256" key="1">
    <source>
        <dbReference type="ARBA" id="ARBA00007494"/>
    </source>
</evidence>
<feature type="active site" description="Nucleophile" evidence="6">
    <location>
        <position position="370"/>
    </location>
</feature>
<proteinExistence type="inferred from homology"/>
<keyword evidence="9" id="KW-1185">Reference proteome</keyword>
<keyword evidence="4 6" id="KW-0949">S-adenosyl-L-methionine</keyword>
<dbReference type="KEGG" id="dpx:DAPPUDRAFT_63836"/>
<dbReference type="PROSITE" id="PS01153">
    <property type="entry name" value="NOL1_NOP2_SUN"/>
    <property type="match status" value="1"/>
</dbReference>
<dbReference type="eggNOG" id="KOG1122">
    <property type="taxonomic scope" value="Eukaryota"/>
</dbReference>
<dbReference type="SUPFAM" id="SSF88697">
    <property type="entry name" value="PUA domain-like"/>
    <property type="match status" value="1"/>
</dbReference>
<keyword evidence="2 6" id="KW-0489">Methyltransferase</keyword>
<dbReference type="InterPro" id="IPR023267">
    <property type="entry name" value="RCMT"/>
</dbReference>
<evidence type="ECO:0000259" key="7">
    <source>
        <dbReference type="PROSITE" id="PS51686"/>
    </source>
</evidence>
<dbReference type="HOGENOM" id="CLU_005316_1_0_1"/>
<dbReference type="PROSITE" id="PS50890">
    <property type="entry name" value="PUA"/>
    <property type="match status" value="1"/>
</dbReference>
<feature type="domain" description="SAM-dependent MTase RsmB/NOP-type" evidence="7">
    <location>
        <begin position="203"/>
        <end position="447"/>
    </location>
</feature>
<dbReference type="InterPro" id="IPR001678">
    <property type="entry name" value="MeTrfase_RsmB-F_NOP2_dom"/>
</dbReference>
<dbReference type="PRINTS" id="PR02008">
    <property type="entry name" value="RCMTFAMILY"/>
</dbReference>
<dbReference type="EMBL" id="GL732674">
    <property type="protein sequence ID" value="EFX67587.1"/>
    <property type="molecule type" value="Genomic_DNA"/>
</dbReference>
<dbReference type="PANTHER" id="PTHR22807:SF34">
    <property type="entry name" value="TRNA (CYTOSINE(72)-C(5))-METHYLTRANSFERASE NSUN6"/>
    <property type="match status" value="1"/>
</dbReference>
<evidence type="ECO:0000256" key="6">
    <source>
        <dbReference type="PROSITE-ProRule" id="PRU01023"/>
    </source>
</evidence>
<keyword evidence="5 6" id="KW-0694">RNA-binding</keyword>
<dbReference type="Proteomes" id="UP000000305">
    <property type="component" value="Unassembled WGS sequence"/>
</dbReference>
<dbReference type="OMA" id="YQGAMLY"/>
<dbReference type="PROSITE" id="PS51686">
    <property type="entry name" value="SAM_MT_RSMB_NOP"/>
    <property type="match status" value="1"/>
</dbReference>
<evidence type="ECO:0000256" key="5">
    <source>
        <dbReference type="ARBA" id="ARBA00022884"/>
    </source>
</evidence>
<evidence type="ECO:0000256" key="4">
    <source>
        <dbReference type="ARBA" id="ARBA00022691"/>
    </source>
</evidence>
<dbReference type="InterPro" id="IPR029063">
    <property type="entry name" value="SAM-dependent_MTases_sf"/>
</dbReference>
<dbReference type="Gene3D" id="3.40.50.150">
    <property type="entry name" value="Vaccinia Virus protein VP39"/>
    <property type="match status" value="1"/>
</dbReference>
<name>E9HKZ5_DAPPU</name>
<dbReference type="CDD" id="cd02440">
    <property type="entry name" value="AdoMet_MTases"/>
    <property type="match status" value="1"/>
</dbReference>
<dbReference type="InParanoid" id="E9HKZ5"/>
<dbReference type="Pfam" id="PF01189">
    <property type="entry name" value="Methyltr_RsmB-F"/>
    <property type="match status" value="1"/>
</dbReference>
<sequence>MEFILCISDLKNEHEGPISKEMLVKHLKTPPHFTIIRVNTVTTSKEILRDEIEEALSMMISPPVVQFHHKVHDILVVKSNHAIEKVEPIHPHVMVGLGCAIAILRGANAYSPGITAIPNGVVIGDKVSVFGDLLGQCKRGWNKEYEGKKYFVGNGLLLQNRQDLFSVGVPKGLAINMIEPLFYCPSIGDILLDNKTIGFQKGFLQNLPSVLCGHALNPQSHHLVLDLCAAPGGKTTHIGSLMENKGSVIALDKSASKIKQIQENSEKLGLTNITAFVQDSTTACIMEKPEHLQEYETTAVASLPTSPPFLPNSFDRILLDAPCSALGQRPQLYNPIRLKEVQSFARLQKKLFLTAAQLLRPGGRMVYSTCTYNIAENEEIIDWALGLFPSLRVTNFNIQIGKPGYRIGRLTEEDCIAMQRFGSPNESVSMDENSDTIGFFICCLEKILS</sequence>
<dbReference type="AlphaFoldDB" id="E9HKZ5"/>
<dbReference type="OrthoDB" id="260824at2759"/>
<protein>
    <recommendedName>
        <fullName evidence="7">SAM-dependent MTase RsmB/NOP-type domain-containing protein</fullName>
    </recommendedName>
</protein>
<evidence type="ECO:0000313" key="8">
    <source>
        <dbReference type="EMBL" id="EFX67587.1"/>
    </source>
</evidence>
<dbReference type="InterPro" id="IPR049560">
    <property type="entry name" value="MeTrfase_RsmB-F_NOP2_cat"/>
</dbReference>
<dbReference type="FunCoup" id="E9HKZ5">
    <property type="interactions" value="1202"/>
</dbReference>
<evidence type="ECO:0000256" key="2">
    <source>
        <dbReference type="ARBA" id="ARBA00022603"/>
    </source>
</evidence>
<dbReference type="STRING" id="6669.E9HKZ5"/>
<organism evidence="8 9">
    <name type="scientific">Daphnia pulex</name>
    <name type="common">Water flea</name>
    <dbReference type="NCBI Taxonomy" id="6669"/>
    <lineage>
        <taxon>Eukaryota</taxon>
        <taxon>Metazoa</taxon>
        <taxon>Ecdysozoa</taxon>
        <taxon>Arthropoda</taxon>
        <taxon>Crustacea</taxon>
        <taxon>Branchiopoda</taxon>
        <taxon>Diplostraca</taxon>
        <taxon>Cladocera</taxon>
        <taxon>Anomopoda</taxon>
        <taxon>Daphniidae</taxon>
        <taxon>Daphnia</taxon>
    </lineage>
</organism>
<keyword evidence="3 6" id="KW-0808">Transferase</keyword>
<dbReference type="PANTHER" id="PTHR22807">
    <property type="entry name" value="NOP2 YEAST -RELATED NOL1/NOP2/FMU SUN DOMAIN-CONTAINING"/>
    <property type="match status" value="1"/>
</dbReference>
<evidence type="ECO:0000313" key="9">
    <source>
        <dbReference type="Proteomes" id="UP000000305"/>
    </source>
</evidence>
<dbReference type="CDD" id="cd21150">
    <property type="entry name" value="PUA_NSun6-like"/>
    <property type="match status" value="1"/>
</dbReference>
<evidence type="ECO:0000256" key="3">
    <source>
        <dbReference type="ARBA" id="ARBA00022679"/>
    </source>
</evidence>
<gene>
    <name evidence="8" type="ORF">DAPPUDRAFT_63836</name>
</gene>